<evidence type="ECO:0000256" key="8">
    <source>
        <dbReference type="ARBA" id="ARBA00023170"/>
    </source>
</evidence>
<feature type="compositionally biased region" description="Polar residues" evidence="12">
    <location>
        <begin position="423"/>
        <end position="458"/>
    </location>
</feature>
<name>A0ABD0MC59_9CAEN</name>
<gene>
    <name evidence="15" type="ORF">BaRGS_00000142</name>
</gene>
<evidence type="ECO:0000313" key="16">
    <source>
        <dbReference type="Proteomes" id="UP001519460"/>
    </source>
</evidence>
<dbReference type="EMBL" id="JACVVK020000001">
    <property type="protein sequence ID" value="KAK7508576.1"/>
    <property type="molecule type" value="Genomic_DNA"/>
</dbReference>
<feature type="transmembrane region" description="Helical" evidence="13">
    <location>
        <begin position="179"/>
        <end position="197"/>
    </location>
</feature>
<dbReference type="GO" id="GO:0005886">
    <property type="term" value="C:plasma membrane"/>
    <property type="evidence" value="ECO:0007669"/>
    <property type="project" value="UniProtKB-SubCell"/>
</dbReference>
<reference evidence="15 16" key="1">
    <citation type="journal article" date="2023" name="Sci. Data">
        <title>Genome assembly of the Korean intertidal mud-creeper Batillaria attramentaria.</title>
        <authorList>
            <person name="Patra A.K."/>
            <person name="Ho P.T."/>
            <person name="Jun S."/>
            <person name="Lee S.J."/>
            <person name="Kim Y."/>
            <person name="Won Y.J."/>
        </authorList>
    </citation>
    <scope>NUCLEOTIDE SEQUENCE [LARGE SCALE GENOMIC DNA]</scope>
    <source>
        <strain evidence="15">Wonlab-2016</strain>
    </source>
</reference>
<evidence type="ECO:0000256" key="7">
    <source>
        <dbReference type="ARBA" id="ARBA00023157"/>
    </source>
</evidence>
<proteinExistence type="inferred from homology"/>
<protein>
    <recommendedName>
        <fullName evidence="14">G-protein coupled receptors family 1 profile domain-containing protein</fullName>
    </recommendedName>
</protein>
<dbReference type="PROSITE" id="PS00237">
    <property type="entry name" value="G_PROTEIN_RECEP_F1_1"/>
    <property type="match status" value="1"/>
</dbReference>
<dbReference type="PANTHER" id="PTHR45695:SF23">
    <property type="entry name" value="GALANIN-LIKE G-PROTEIN COUPLED RECEPTOR NPR-9"/>
    <property type="match status" value="1"/>
</dbReference>
<organism evidence="15 16">
    <name type="scientific">Batillaria attramentaria</name>
    <dbReference type="NCBI Taxonomy" id="370345"/>
    <lineage>
        <taxon>Eukaryota</taxon>
        <taxon>Metazoa</taxon>
        <taxon>Spiralia</taxon>
        <taxon>Lophotrochozoa</taxon>
        <taxon>Mollusca</taxon>
        <taxon>Gastropoda</taxon>
        <taxon>Caenogastropoda</taxon>
        <taxon>Sorbeoconcha</taxon>
        <taxon>Cerithioidea</taxon>
        <taxon>Batillariidae</taxon>
        <taxon>Batillaria</taxon>
    </lineage>
</organism>
<evidence type="ECO:0000256" key="10">
    <source>
        <dbReference type="ARBA" id="ARBA00023224"/>
    </source>
</evidence>
<feature type="transmembrane region" description="Helical" evidence="13">
    <location>
        <begin position="218"/>
        <end position="239"/>
    </location>
</feature>
<dbReference type="SUPFAM" id="SSF81321">
    <property type="entry name" value="Family A G protein-coupled receptor-like"/>
    <property type="match status" value="1"/>
</dbReference>
<keyword evidence="2" id="KW-1003">Cell membrane</keyword>
<dbReference type="InterPro" id="IPR000276">
    <property type="entry name" value="GPCR_Rhodpsn"/>
</dbReference>
<feature type="transmembrane region" description="Helical" evidence="13">
    <location>
        <begin position="369"/>
        <end position="391"/>
    </location>
</feature>
<evidence type="ECO:0000256" key="11">
    <source>
        <dbReference type="RuleBase" id="RU000688"/>
    </source>
</evidence>
<evidence type="ECO:0000259" key="14">
    <source>
        <dbReference type="PROSITE" id="PS50262"/>
    </source>
</evidence>
<comment type="caution">
    <text evidence="15">The sequence shown here is derived from an EMBL/GenBank/DDBJ whole genome shotgun (WGS) entry which is preliminary data.</text>
</comment>
<keyword evidence="16" id="KW-1185">Reference proteome</keyword>
<sequence length="458" mass="50549">MQNGTTSPLVSLSVSIMVRLVARNKLQLVTTAAALLGPAVESTSDLDLWTSSFRASHYGNGDVADGFSTLIVTSDSVISVDDTTVLPPSPTNVTEDGGYERSAVVHALWVSIIVLGVMGNGLVIYTMGRHGEKSATNVYILNLALSDFAVLTIVVPFTITSYTSFDWAYGETMCRATVYLIYVTLQATCLTLTAMTIDRYFAIVHPITSLRDRTPRGAVLISIATWLASSFVCVPFIVYSNLKYEPEPSGLRVYCVTRWPSDTLQKVVTMAFVMSTYVIPLAVIIVSYTLILRHLWRNKTGFRREMVAPGFPEAGVVNLGPVTRRRRKVAKMVFAVVLIFAVSWLPIHVFNLCFILIHPFPRTAVLYNVKIFCHTLSYLNSCLNPFVYAFLGDGFRRAFRKSFPRCTQRNQIVPGVQNDDPGPSTTAETRLAGSSTRGRTRSAFDSSSTMPSQQPEDN</sequence>
<evidence type="ECO:0000256" key="3">
    <source>
        <dbReference type="ARBA" id="ARBA00022692"/>
    </source>
</evidence>
<dbReference type="Proteomes" id="UP001519460">
    <property type="component" value="Unassembled WGS sequence"/>
</dbReference>
<dbReference type="GO" id="GO:0004930">
    <property type="term" value="F:G protein-coupled receptor activity"/>
    <property type="evidence" value="ECO:0007669"/>
    <property type="project" value="UniProtKB-KW"/>
</dbReference>
<feature type="domain" description="G-protein coupled receptors family 1 profile" evidence="14">
    <location>
        <begin position="119"/>
        <end position="388"/>
    </location>
</feature>
<dbReference type="SMART" id="SM01381">
    <property type="entry name" value="7TM_GPCR_Srsx"/>
    <property type="match status" value="1"/>
</dbReference>
<keyword evidence="10 11" id="KW-0807">Transducer</keyword>
<evidence type="ECO:0000256" key="5">
    <source>
        <dbReference type="ARBA" id="ARBA00023040"/>
    </source>
</evidence>
<feature type="transmembrane region" description="Helical" evidence="13">
    <location>
        <begin position="267"/>
        <end position="296"/>
    </location>
</feature>
<keyword evidence="7" id="KW-1015">Disulfide bond</keyword>
<feature type="transmembrane region" description="Helical" evidence="13">
    <location>
        <begin position="107"/>
        <end position="127"/>
    </location>
</feature>
<evidence type="ECO:0000256" key="4">
    <source>
        <dbReference type="ARBA" id="ARBA00022989"/>
    </source>
</evidence>
<evidence type="ECO:0000256" key="13">
    <source>
        <dbReference type="SAM" id="Phobius"/>
    </source>
</evidence>
<dbReference type="PANTHER" id="PTHR45695">
    <property type="entry name" value="LEUCOKININ RECEPTOR-RELATED"/>
    <property type="match status" value="1"/>
</dbReference>
<dbReference type="InterPro" id="IPR017452">
    <property type="entry name" value="GPCR_Rhodpsn_7TM"/>
</dbReference>
<evidence type="ECO:0000256" key="2">
    <source>
        <dbReference type="ARBA" id="ARBA00022475"/>
    </source>
</evidence>
<dbReference type="Gene3D" id="1.20.1070.10">
    <property type="entry name" value="Rhodopsin 7-helix transmembrane proteins"/>
    <property type="match status" value="1"/>
</dbReference>
<feature type="transmembrane region" description="Helical" evidence="13">
    <location>
        <begin position="139"/>
        <end position="159"/>
    </location>
</feature>
<keyword evidence="5 11" id="KW-0297">G-protein coupled receptor</keyword>
<dbReference type="AlphaFoldDB" id="A0ABD0MC59"/>
<feature type="transmembrane region" description="Helical" evidence="13">
    <location>
        <begin position="333"/>
        <end position="357"/>
    </location>
</feature>
<dbReference type="Pfam" id="PF00001">
    <property type="entry name" value="7tm_1"/>
    <property type="match status" value="1"/>
</dbReference>
<evidence type="ECO:0000256" key="6">
    <source>
        <dbReference type="ARBA" id="ARBA00023136"/>
    </source>
</evidence>
<dbReference type="PRINTS" id="PR00237">
    <property type="entry name" value="GPCRRHODOPSN"/>
</dbReference>
<evidence type="ECO:0000256" key="12">
    <source>
        <dbReference type="SAM" id="MobiDB-lite"/>
    </source>
</evidence>
<keyword evidence="8 11" id="KW-0675">Receptor</keyword>
<accession>A0ABD0MC59</accession>
<keyword evidence="4 13" id="KW-1133">Transmembrane helix</keyword>
<dbReference type="PROSITE" id="PS50262">
    <property type="entry name" value="G_PROTEIN_RECEP_F1_2"/>
    <property type="match status" value="1"/>
</dbReference>
<evidence type="ECO:0000256" key="9">
    <source>
        <dbReference type="ARBA" id="ARBA00023180"/>
    </source>
</evidence>
<evidence type="ECO:0000313" key="15">
    <source>
        <dbReference type="EMBL" id="KAK7508576.1"/>
    </source>
</evidence>
<keyword evidence="9" id="KW-0325">Glycoprotein</keyword>
<feature type="region of interest" description="Disordered" evidence="12">
    <location>
        <begin position="410"/>
        <end position="458"/>
    </location>
</feature>
<keyword evidence="6 13" id="KW-0472">Membrane</keyword>
<comment type="similarity">
    <text evidence="11">Belongs to the G-protein coupled receptor 1 family.</text>
</comment>
<keyword evidence="3 11" id="KW-0812">Transmembrane</keyword>
<evidence type="ECO:0000256" key="1">
    <source>
        <dbReference type="ARBA" id="ARBA00004651"/>
    </source>
</evidence>
<comment type="subcellular location">
    <subcellularLocation>
        <location evidence="1">Cell membrane</location>
        <topology evidence="1">Multi-pass membrane protein</topology>
    </subcellularLocation>
</comment>